<evidence type="ECO:0000313" key="3">
    <source>
        <dbReference type="Proteomes" id="UP000236742"/>
    </source>
</evidence>
<gene>
    <name evidence="2" type="ORF">SAMN05421751_10340</name>
</gene>
<evidence type="ECO:0000313" key="2">
    <source>
        <dbReference type="EMBL" id="SEF66656.1"/>
    </source>
</evidence>
<dbReference type="AlphaFoldDB" id="A0A1H5TV37"/>
<protein>
    <submittedName>
        <fullName evidence="2">Uncharacterized protein</fullName>
    </submittedName>
</protein>
<reference evidence="3" key="1">
    <citation type="submission" date="2016-10" db="EMBL/GenBank/DDBJ databases">
        <authorList>
            <person name="Varghese N."/>
            <person name="Submissions S."/>
        </authorList>
    </citation>
    <scope>NUCLEOTIDE SEQUENCE [LARGE SCALE GENOMIC DNA]</scope>
    <source>
        <strain evidence="3">DSM 23413</strain>
    </source>
</reference>
<feature type="region of interest" description="Disordered" evidence="1">
    <location>
        <begin position="1"/>
        <end position="49"/>
    </location>
</feature>
<proteinExistence type="predicted"/>
<dbReference type="Proteomes" id="UP000236742">
    <property type="component" value="Unassembled WGS sequence"/>
</dbReference>
<sequence>MDGMAASRTHRPMAAPLGDAVTVRPMGKPGAMEYGDGGIPGKAGAGLKL</sequence>
<name>A0A1H5TV37_9RHOB</name>
<organism evidence="2 3">
    <name type="scientific">Jhaorihella thermophila</name>
    <dbReference type="NCBI Taxonomy" id="488547"/>
    <lineage>
        <taxon>Bacteria</taxon>
        <taxon>Pseudomonadati</taxon>
        <taxon>Pseudomonadota</taxon>
        <taxon>Alphaproteobacteria</taxon>
        <taxon>Rhodobacterales</taxon>
        <taxon>Paracoccaceae</taxon>
        <taxon>Jhaorihella</taxon>
    </lineage>
</organism>
<feature type="compositionally biased region" description="Gly residues" evidence="1">
    <location>
        <begin position="35"/>
        <end position="49"/>
    </location>
</feature>
<keyword evidence="3" id="KW-1185">Reference proteome</keyword>
<accession>A0A1H5TV37</accession>
<dbReference type="RefSeq" id="WP_160114844.1">
    <property type="nucleotide sequence ID" value="NZ_FNVD01000003.1"/>
</dbReference>
<dbReference type="EMBL" id="FNVD01000003">
    <property type="protein sequence ID" value="SEF66656.1"/>
    <property type="molecule type" value="Genomic_DNA"/>
</dbReference>
<evidence type="ECO:0000256" key="1">
    <source>
        <dbReference type="SAM" id="MobiDB-lite"/>
    </source>
</evidence>